<dbReference type="InterPro" id="IPR005011">
    <property type="entry name" value="SNU66/SART1"/>
</dbReference>
<evidence type="ECO:0000256" key="4">
    <source>
        <dbReference type="ARBA" id="ARBA00023187"/>
    </source>
</evidence>
<feature type="compositionally biased region" description="Basic and acidic residues" evidence="6">
    <location>
        <begin position="34"/>
        <end position="49"/>
    </location>
</feature>
<comment type="subcellular location">
    <subcellularLocation>
        <location evidence="1">Nucleus</location>
    </subcellularLocation>
</comment>
<feature type="region of interest" description="Disordered" evidence="6">
    <location>
        <begin position="795"/>
        <end position="845"/>
    </location>
</feature>
<keyword evidence="5" id="KW-0539">Nucleus</keyword>
<dbReference type="PANTHER" id="PTHR14152:SF5">
    <property type="entry name" value="U4_U6.U5 TRI-SNRNP-ASSOCIATED PROTEIN 1"/>
    <property type="match status" value="1"/>
</dbReference>
<reference evidence="7 8" key="1">
    <citation type="journal article" date="2024" name="Nat. Commun.">
        <title>Phylogenomics reveals the evolutionary origins of lichenization in chlorophyte algae.</title>
        <authorList>
            <person name="Puginier C."/>
            <person name="Libourel C."/>
            <person name="Otte J."/>
            <person name="Skaloud P."/>
            <person name="Haon M."/>
            <person name="Grisel S."/>
            <person name="Petersen M."/>
            <person name="Berrin J.G."/>
            <person name="Delaux P.M."/>
            <person name="Dal Grande F."/>
            <person name="Keller J."/>
        </authorList>
    </citation>
    <scope>NUCLEOTIDE SEQUENCE [LARGE SCALE GENOMIC DNA]</scope>
    <source>
        <strain evidence="7 8">SAG 2036</strain>
    </source>
</reference>
<feature type="compositionally biased region" description="Polar residues" evidence="6">
    <location>
        <begin position="139"/>
        <end position="153"/>
    </location>
</feature>
<keyword evidence="8" id="KW-1185">Reference proteome</keyword>
<feature type="compositionally biased region" description="Low complexity" evidence="6">
    <location>
        <begin position="126"/>
        <end position="138"/>
    </location>
</feature>
<feature type="region of interest" description="Disordered" evidence="6">
    <location>
        <begin position="461"/>
        <end position="658"/>
    </location>
</feature>
<gene>
    <name evidence="7" type="ORF">WJX73_000568</name>
</gene>
<evidence type="ECO:0000256" key="1">
    <source>
        <dbReference type="ARBA" id="ARBA00004123"/>
    </source>
</evidence>
<feature type="region of interest" description="Disordered" evidence="6">
    <location>
        <begin position="1"/>
        <end position="297"/>
    </location>
</feature>
<evidence type="ECO:0000313" key="8">
    <source>
        <dbReference type="Proteomes" id="UP001465755"/>
    </source>
</evidence>
<feature type="compositionally biased region" description="Basic residues" evidence="6">
    <location>
        <begin position="425"/>
        <end position="435"/>
    </location>
</feature>
<evidence type="ECO:0000256" key="5">
    <source>
        <dbReference type="ARBA" id="ARBA00023242"/>
    </source>
</evidence>
<dbReference type="EMBL" id="JALJOQ010000056">
    <property type="protein sequence ID" value="KAK9803749.1"/>
    <property type="molecule type" value="Genomic_DNA"/>
</dbReference>
<evidence type="ECO:0000256" key="6">
    <source>
        <dbReference type="SAM" id="MobiDB-lite"/>
    </source>
</evidence>
<evidence type="ECO:0000256" key="2">
    <source>
        <dbReference type="ARBA" id="ARBA00006076"/>
    </source>
</evidence>
<dbReference type="AlphaFoldDB" id="A0AAW1P4T7"/>
<dbReference type="GO" id="GO:0000481">
    <property type="term" value="P:maturation of 5S rRNA"/>
    <property type="evidence" value="ECO:0007669"/>
    <property type="project" value="TreeGrafter"/>
</dbReference>
<keyword evidence="4" id="KW-0508">mRNA splicing</keyword>
<proteinExistence type="inferred from homology"/>
<feature type="region of interest" description="Disordered" evidence="6">
    <location>
        <begin position="332"/>
        <end position="358"/>
    </location>
</feature>
<evidence type="ECO:0000313" key="7">
    <source>
        <dbReference type="EMBL" id="KAK9803749.1"/>
    </source>
</evidence>
<evidence type="ECO:0000256" key="3">
    <source>
        <dbReference type="ARBA" id="ARBA00022664"/>
    </source>
</evidence>
<feature type="compositionally biased region" description="Acidic residues" evidence="6">
    <location>
        <begin position="262"/>
        <end position="271"/>
    </location>
</feature>
<feature type="compositionally biased region" description="Basic and acidic residues" evidence="6">
    <location>
        <begin position="1"/>
        <end position="19"/>
    </location>
</feature>
<comment type="caution">
    <text evidence="7">The sequence shown here is derived from an EMBL/GenBank/DDBJ whole genome shotgun (WGS) entry which is preliminary data.</text>
</comment>
<feature type="compositionally biased region" description="Basic and acidic residues" evidence="6">
    <location>
        <begin position="241"/>
        <end position="254"/>
    </location>
</feature>
<accession>A0AAW1P4T7</accession>
<dbReference type="GO" id="GO:0045292">
    <property type="term" value="P:mRNA cis splicing, via spliceosome"/>
    <property type="evidence" value="ECO:0007669"/>
    <property type="project" value="TreeGrafter"/>
</dbReference>
<protein>
    <submittedName>
        <fullName evidence="7">Uncharacterized protein</fullName>
    </submittedName>
</protein>
<dbReference type="GO" id="GO:0046540">
    <property type="term" value="C:U4/U6 x U5 tri-snRNP complex"/>
    <property type="evidence" value="ECO:0007669"/>
    <property type="project" value="InterPro"/>
</dbReference>
<sequence length="865" mass="94098">MARQEEKEDNHRDKKEKKEKSHHKDKKEHHKDRSSRDQERHREKGSDHKEHRHRSSRDEPAQPSKVAADTADKSEREHRPSDGSKSHKRDRDGKLREQDAAKPPRDAVRDVPAEPAAASSKRDEGSSAAGGQQAAAQQFKVQDSGNESSMSFDETNRLRASLGLKPLSTSNKAAEESARHAEAEAKRAAERKHAEADKLAARVQAQKEKRIADEKLRSTKALGEADAEDPGDLLSWVSKSRKLEDERAKAERQAKLFQQQDADSDDDDSEGEGAGRKSAAELAGMRIRHGAEELQEGETLILTMADRNILDERGELDDDKDELENVLAAEHKRRDKARKDATNAGKPLFDEDGKPRGILDKYDESEEAEGMEIDALGSAQALASKQEEIRRKLAAAQERVLASQPATMNSKADFMTPEELASLSKPKRKKRKMRKKEADIGEDEDVKANMGGGLDIAALEAEAAAQATHDHGSRASMADRTARAEKARAEEKQRKQERYDRALEKANYASLALQSGDQGDDAEEDDDGGQGALNASLERARRAAQIRGAQGNNSAAEEALLRRDAAGGVGATLGSGPTGMSFTETGEFARGLQTVKADDEAPSTTAAARPDAKEEPDDDGMEMERSPSPAPLPPPTKRPGGWVSAANNGGQNGDVDEDMLEAMADAMVEAAKDIVDTKAPKDEAVSREKGIGGGLAGALNLLKERGELKANVEWAGRTNDMRADKLAQISDIFTGGRHDTRTAAAIEAALTRRDEFGRVMTPKEAFRELCYKFHGKDPSKNKKAKRIQKWEEEQRIKKAAASVQHATSSRDQAGKRSGSVLDVPGGRNIAHTAPTPILGGGDTPLVGDRKVAAMLGMPPPKPRKV</sequence>
<feature type="compositionally biased region" description="Low complexity" evidence="6">
    <location>
        <begin position="543"/>
        <end position="558"/>
    </location>
</feature>
<name>A0AAW1P4T7_9CHLO</name>
<feature type="compositionally biased region" description="Basic residues" evidence="6">
    <location>
        <begin position="20"/>
        <end position="33"/>
    </location>
</feature>
<feature type="compositionally biased region" description="Gly residues" evidence="6">
    <location>
        <begin position="567"/>
        <end position="577"/>
    </location>
</feature>
<dbReference type="Pfam" id="PF03343">
    <property type="entry name" value="SART-1"/>
    <property type="match status" value="2"/>
</dbReference>
<feature type="compositionally biased region" description="Basic and acidic residues" evidence="6">
    <location>
        <begin position="480"/>
        <end position="504"/>
    </location>
</feature>
<comment type="similarity">
    <text evidence="2">Belongs to the SNU66/SART1 family.</text>
</comment>
<feature type="region of interest" description="Disordered" evidence="6">
    <location>
        <begin position="399"/>
        <end position="449"/>
    </location>
</feature>
<feature type="compositionally biased region" description="Basic and acidic residues" evidence="6">
    <location>
        <begin position="348"/>
        <end position="358"/>
    </location>
</feature>
<feature type="compositionally biased region" description="Basic and acidic residues" evidence="6">
    <location>
        <begin position="332"/>
        <end position="341"/>
    </location>
</feature>
<dbReference type="Proteomes" id="UP001465755">
    <property type="component" value="Unassembled WGS sequence"/>
</dbReference>
<feature type="compositionally biased region" description="Basic and acidic residues" evidence="6">
    <location>
        <begin position="173"/>
        <end position="217"/>
    </location>
</feature>
<dbReference type="PANTHER" id="PTHR14152">
    <property type="entry name" value="SQUAMOUS CELL CARCINOMA ANTIGEN RECOGNISED BY CYTOTOXIC T LYMPHOCYTES"/>
    <property type="match status" value="1"/>
</dbReference>
<feature type="compositionally biased region" description="Basic and acidic residues" evidence="6">
    <location>
        <begin position="70"/>
        <end position="112"/>
    </location>
</feature>
<dbReference type="InterPro" id="IPR045347">
    <property type="entry name" value="HIND"/>
</dbReference>
<feature type="compositionally biased region" description="Acidic residues" evidence="6">
    <location>
        <begin position="518"/>
        <end position="528"/>
    </location>
</feature>
<keyword evidence="3" id="KW-0507">mRNA processing</keyword>
<organism evidence="7 8">
    <name type="scientific">Symbiochloris irregularis</name>
    <dbReference type="NCBI Taxonomy" id="706552"/>
    <lineage>
        <taxon>Eukaryota</taxon>
        <taxon>Viridiplantae</taxon>
        <taxon>Chlorophyta</taxon>
        <taxon>core chlorophytes</taxon>
        <taxon>Trebouxiophyceae</taxon>
        <taxon>Trebouxiales</taxon>
        <taxon>Trebouxiaceae</taxon>
        <taxon>Symbiochloris</taxon>
    </lineage>
</organism>
<dbReference type="Pfam" id="PF19252">
    <property type="entry name" value="HIND"/>
    <property type="match status" value="1"/>
</dbReference>
<feature type="compositionally biased region" description="Pro residues" evidence="6">
    <location>
        <begin position="628"/>
        <end position="637"/>
    </location>
</feature>